<dbReference type="GO" id="GO:0005634">
    <property type="term" value="C:nucleus"/>
    <property type="evidence" value="ECO:0007669"/>
    <property type="project" value="UniProtKB-SubCell"/>
</dbReference>
<keyword evidence="3" id="KW-0539">Nucleus</keyword>
<keyword evidence="10" id="KW-1185">Reference proteome</keyword>
<dbReference type="GO" id="GO:0006281">
    <property type="term" value="P:DNA repair"/>
    <property type="evidence" value="ECO:0007669"/>
    <property type="project" value="TreeGrafter"/>
</dbReference>
<evidence type="ECO:0000313" key="9">
    <source>
        <dbReference type="EMBL" id="PIA17877.1"/>
    </source>
</evidence>
<feature type="region of interest" description="Disordered" evidence="6">
    <location>
        <begin position="820"/>
        <end position="909"/>
    </location>
</feature>
<dbReference type="GO" id="GO:0003682">
    <property type="term" value="F:chromatin binding"/>
    <property type="evidence" value="ECO:0007669"/>
    <property type="project" value="TreeGrafter"/>
</dbReference>
<evidence type="ECO:0000256" key="4">
    <source>
        <dbReference type="ARBA" id="ARBA00025178"/>
    </source>
</evidence>
<evidence type="ECO:0000259" key="8">
    <source>
        <dbReference type="PROSITE" id="PS51204"/>
    </source>
</evidence>
<dbReference type="Pfam" id="PF13921">
    <property type="entry name" value="Myb_DNA-bind_6"/>
    <property type="match status" value="1"/>
</dbReference>
<dbReference type="PANTHER" id="PTHR46459">
    <property type="entry name" value="E1A-BINDING PROTEIN P400-RELATED"/>
    <property type="match status" value="1"/>
</dbReference>
<dbReference type="SMART" id="SM00573">
    <property type="entry name" value="HSA"/>
    <property type="match status" value="1"/>
</dbReference>
<feature type="compositionally biased region" description="Low complexity" evidence="6">
    <location>
        <begin position="1195"/>
        <end position="1210"/>
    </location>
</feature>
<feature type="region of interest" description="Disordered" evidence="6">
    <location>
        <begin position="1407"/>
        <end position="1572"/>
    </location>
</feature>
<feature type="region of interest" description="Disordered" evidence="6">
    <location>
        <begin position="1252"/>
        <end position="1316"/>
    </location>
</feature>
<feature type="compositionally biased region" description="Low complexity" evidence="6">
    <location>
        <begin position="1353"/>
        <end position="1367"/>
    </location>
</feature>
<evidence type="ECO:0000256" key="2">
    <source>
        <dbReference type="ARBA" id="ARBA00022853"/>
    </source>
</evidence>
<feature type="region of interest" description="Disordered" evidence="6">
    <location>
        <begin position="331"/>
        <end position="404"/>
    </location>
</feature>
<dbReference type="InterPro" id="IPR014012">
    <property type="entry name" value="HSA_dom"/>
</dbReference>
<dbReference type="PROSITE" id="PS51204">
    <property type="entry name" value="HSA"/>
    <property type="match status" value="1"/>
</dbReference>
<comment type="subcellular location">
    <subcellularLocation>
        <location evidence="1">Nucleus</location>
    </subcellularLocation>
</comment>
<dbReference type="Pfam" id="PF07529">
    <property type="entry name" value="HSA"/>
    <property type="match status" value="1"/>
</dbReference>
<name>A0A2G5BGP2_COERN</name>
<feature type="region of interest" description="Disordered" evidence="6">
    <location>
        <begin position="1179"/>
        <end position="1210"/>
    </location>
</feature>
<evidence type="ECO:0000256" key="1">
    <source>
        <dbReference type="ARBA" id="ARBA00004123"/>
    </source>
</evidence>
<evidence type="ECO:0000256" key="3">
    <source>
        <dbReference type="ARBA" id="ARBA00023242"/>
    </source>
</evidence>
<feature type="compositionally biased region" description="Low complexity" evidence="6">
    <location>
        <begin position="820"/>
        <end position="853"/>
    </location>
</feature>
<feature type="region of interest" description="Disordered" evidence="6">
    <location>
        <begin position="697"/>
        <end position="723"/>
    </location>
</feature>
<evidence type="ECO:0000256" key="5">
    <source>
        <dbReference type="ARBA" id="ARBA00029670"/>
    </source>
</evidence>
<evidence type="ECO:0000256" key="6">
    <source>
        <dbReference type="SAM" id="MobiDB-lite"/>
    </source>
</evidence>
<accession>A0A2G5BGP2</accession>
<feature type="compositionally biased region" description="Low complexity" evidence="6">
    <location>
        <begin position="860"/>
        <end position="887"/>
    </location>
</feature>
<proteinExistence type="predicted"/>
<evidence type="ECO:0000313" key="10">
    <source>
        <dbReference type="Proteomes" id="UP000242474"/>
    </source>
</evidence>
<dbReference type="STRING" id="763665.A0A2G5BGP2"/>
<feature type="compositionally biased region" description="Polar residues" evidence="6">
    <location>
        <begin position="1252"/>
        <end position="1272"/>
    </location>
</feature>
<dbReference type="PANTHER" id="PTHR46459:SF1">
    <property type="entry name" value="E1A-BINDING PROTEIN P400"/>
    <property type="match status" value="1"/>
</dbReference>
<feature type="domain" description="Myb-like" evidence="7">
    <location>
        <begin position="586"/>
        <end position="637"/>
    </location>
</feature>
<dbReference type="CDD" id="cd00167">
    <property type="entry name" value="SANT"/>
    <property type="match status" value="1"/>
</dbReference>
<feature type="compositionally biased region" description="Pro residues" evidence="6">
    <location>
        <begin position="1282"/>
        <end position="1298"/>
    </location>
</feature>
<dbReference type="GO" id="GO:0006325">
    <property type="term" value="P:chromatin organization"/>
    <property type="evidence" value="ECO:0007669"/>
    <property type="project" value="UniProtKB-KW"/>
</dbReference>
<feature type="compositionally biased region" description="Low complexity" evidence="6">
    <location>
        <begin position="1497"/>
        <end position="1510"/>
    </location>
</feature>
<feature type="compositionally biased region" description="Low complexity" evidence="6">
    <location>
        <begin position="1445"/>
        <end position="1461"/>
    </location>
</feature>
<dbReference type="InterPro" id="IPR001005">
    <property type="entry name" value="SANT/Myb"/>
</dbReference>
<evidence type="ECO:0000259" key="7">
    <source>
        <dbReference type="PROSITE" id="PS50090"/>
    </source>
</evidence>
<dbReference type="GO" id="GO:0035267">
    <property type="term" value="C:NuA4 histone acetyltransferase complex"/>
    <property type="evidence" value="ECO:0007669"/>
    <property type="project" value="TreeGrafter"/>
</dbReference>
<feature type="region of interest" description="Disordered" evidence="6">
    <location>
        <begin position="1353"/>
        <end position="1376"/>
    </location>
</feature>
<reference evidence="9 10" key="1">
    <citation type="journal article" date="2015" name="Genome Biol. Evol.">
        <title>Phylogenomic analyses indicate that early fungi evolved digesting cell walls of algal ancestors of land plants.</title>
        <authorList>
            <person name="Chang Y."/>
            <person name="Wang S."/>
            <person name="Sekimoto S."/>
            <person name="Aerts A.L."/>
            <person name="Choi C."/>
            <person name="Clum A."/>
            <person name="LaButti K.M."/>
            <person name="Lindquist E.A."/>
            <person name="Yee Ngan C."/>
            <person name="Ohm R.A."/>
            <person name="Salamov A.A."/>
            <person name="Grigoriev I.V."/>
            <person name="Spatafora J.W."/>
            <person name="Berbee M.L."/>
        </authorList>
    </citation>
    <scope>NUCLEOTIDE SEQUENCE [LARGE SCALE GENOMIC DNA]</scope>
    <source>
        <strain evidence="9 10">NRRL 1564</strain>
    </source>
</reference>
<dbReference type="PROSITE" id="PS50090">
    <property type="entry name" value="MYB_LIKE"/>
    <property type="match status" value="1"/>
</dbReference>
<feature type="compositionally biased region" description="Polar residues" evidence="6">
    <location>
        <begin position="1182"/>
        <end position="1194"/>
    </location>
</feature>
<comment type="function">
    <text evidence="4">Component of the NuA4 histone acetyltransferase complex which is involved in transcriptional activation of selected genes principally by acetylation of nucleosomal histone H4 and H2A. The NuA4 complex is also involved in DNA repair.</text>
</comment>
<feature type="domain" description="HSA" evidence="8">
    <location>
        <begin position="181"/>
        <end position="256"/>
    </location>
</feature>
<sequence>MKDPDGTLSAMREIGQHNWKLSTFDTVETTSASPAAVQSIGESELMDIDKSDDEIEQATEEIADTAHIVHPDDIVFLSQLDPVPVADIVSKCAVQDAEMLENSAFTYNSQELVEDLNSRSVNMYSFLLYSQEQPLYDVISNSNKLVSTRDWETVRDELVRVRVMQRIEELKEKGKWSFWQPQKHRAPPRSKAHWDHVLAEMTWMHADFVEERKVRMAMARAVSSWVMDYHQAVDKSRYTVAGRRRILPDDFINGATGNSNETSPIVENAALDSDSESSDLEFQSSEAVDPEGAAIETQTENDDVNAEGNTVSSDTTAVQLLTSNSEAAVITATETETETENNPEAGAQTNPNIEPTVKGEPSTLAEPPEEKRETPTRDTGGDTGSDTAMAENVPNRVTGGAPGEDHVVPASTDQYESAISVYHILAQLPSIDGLEEILGDSIYALQSLSGLAPYCPAWEEMYCDILDVSPVVPICKTMWPDFEVEEASSEENTYMVLGDTEDSIDIQSLLRLSADESRRAPVGEPELAGARSIFTRNLLAPPLLPMFTQANKTQRNTHGSGGQPPADTAIQQAISEACPGQAVFEWSAERDKTLAKIVQQYTGNWRLIAESLNHALALYGSRSLTPRVCYERWISIKEDYPLDRATVQTGFDEQEFGRRKQHSWARQLAVQPVVASQPAMQLATSIVSHSEALRVVSESKKKRDTAQAPAPIPPREIKSLLGEQKAPTPAELSKMKFENDRRLQQIFIEQRQATAAAAALAMQQQRALNPQLQALQISRQISMLQTMLASGRGLQRPLTPVQVRTIQQQLHNLQQIQQQQNVQGQAQTDGTPPRIHQPIQQQQQSPQPQLMHSSPPPQQQTPQPFHQQQQQQHQQQQVPMQFVQATQGQTQSPMGLPQQATLAGQPPNNNNNNLMQGVQGSPGVRFTPEQMQQILQARAGNGGRPNLPPALAAMLNARAQQTGPNGMARPPNNMLRPTNPMAMAAMLPPQQRHMFLQHLAQQQQQQNGMGAAGQLQRVATSGMPMMAQQQQSLAPVATAGSATPNLAASPIPGDASVPHQMSPGGMASTSLLQSQAGTSAGMTVAQAQAQAIHAMQLKQQQAQQTQAVNQPQLAQFLSGLFPHQLAQVSNQQRMNMLMMRQQQQQHFGQGLAGAQGISQSGMALNGLSASQQQQLMAQLTQNMKSQSQANLSQGAPQPTAHAQQQPSPSALQLMRMRQAIQQQNAFSQAGSSPMALSQATPGINTAHAFSLGLQSGSQPQPQAQMLSPQMGVQPNSQSPQHNPQPQPQQQPQPQPQRPPQMTAPHRPPVSSVTGMQASQQAMMMAAATAAGLSASTAQALIAQIAANAEANAQQTPPAAQASPQPAEGATQQAAAGNPVAAQNVSVGMNGTSNAAIRGIAASLPAVATGQHSPGVQHSRTARPVRPGAVRPPMSRPATPSSVMQARTTPAGTAGTGITRPPMTLRPPAAGHAPQRRPSQPGHPSVVAGRVSAQDGTASVSASAPDSAPASRGSTPNTTVSRAGTSQPHPATHDTTTTRQSPMQAEARSTGSPEHAPLSKDSSPAAGTGQDAM</sequence>
<feature type="region of interest" description="Disordered" evidence="6">
    <location>
        <begin position="272"/>
        <end position="292"/>
    </location>
</feature>
<dbReference type="EMBL" id="KZ303492">
    <property type="protein sequence ID" value="PIA17877.1"/>
    <property type="molecule type" value="Genomic_DNA"/>
</dbReference>
<feature type="compositionally biased region" description="Polar residues" evidence="6">
    <location>
        <begin position="1409"/>
        <end position="1418"/>
    </location>
</feature>
<keyword evidence="2" id="KW-0156">Chromatin regulator</keyword>
<dbReference type="Proteomes" id="UP000242474">
    <property type="component" value="Unassembled WGS sequence"/>
</dbReference>
<organism evidence="9 10">
    <name type="scientific">Coemansia reversa (strain ATCC 12441 / NRRL 1564)</name>
    <dbReference type="NCBI Taxonomy" id="763665"/>
    <lineage>
        <taxon>Eukaryota</taxon>
        <taxon>Fungi</taxon>
        <taxon>Fungi incertae sedis</taxon>
        <taxon>Zoopagomycota</taxon>
        <taxon>Kickxellomycotina</taxon>
        <taxon>Kickxellomycetes</taxon>
        <taxon>Kickxellales</taxon>
        <taxon>Kickxellaceae</taxon>
        <taxon>Coemansia</taxon>
    </lineage>
</organism>
<dbReference type="Gene3D" id="1.10.10.60">
    <property type="entry name" value="Homeodomain-like"/>
    <property type="match status" value="1"/>
</dbReference>
<protein>
    <recommendedName>
        <fullName evidence="5">Vacuolar import and degradation protein 21</fullName>
    </recommendedName>
</protein>
<dbReference type="OrthoDB" id="5364245at2759"/>
<gene>
    <name evidence="9" type="ORF">COEREDRAFT_85759</name>
</gene>
<feature type="compositionally biased region" description="Polar residues" evidence="6">
    <location>
        <begin position="888"/>
        <end position="902"/>
    </location>
</feature>
<feature type="compositionally biased region" description="Basic and acidic residues" evidence="6">
    <location>
        <begin position="368"/>
        <end position="380"/>
    </location>
</feature>
<feature type="compositionally biased region" description="Low complexity" evidence="6">
    <location>
        <begin position="1421"/>
        <end position="1432"/>
    </location>
</feature>
<feature type="compositionally biased region" description="Polar residues" evidence="6">
    <location>
        <begin position="1511"/>
        <end position="1551"/>
    </location>
</feature>